<dbReference type="PROSITE" id="PS00028">
    <property type="entry name" value="ZINC_FINGER_C2H2_1"/>
    <property type="match status" value="5"/>
</dbReference>
<evidence type="ECO:0000256" key="3">
    <source>
        <dbReference type="ARBA" id="ARBA00022771"/>
    </source>
</evidence>
<keyword evidence="1" id="KW-0479">Metal-binding</keyword>
<accession>A0ABM0MJT5</accession>
<feature type="domain" description="C2H2-type" evidence="8">
    <location>
        <begin position="80"/>
        <end position="106"/>
    </location>
</feature>
<proteinExistence type="predicted"/>
<reference evidence="10" key="1">
    <citation type="submission" date="2025-08" db="UniProtKB">
        <authorList>
            <consortium name="RefSeq"/>
        </authorList>
    </citation>
    <scope>IDENTIFICATION</scope>
    <source>
        <tissue evidence="10">Testes</tissue>
    </source>
</reference>
<name>A0ABM0MJT5_SACKO</name>
<protein>
    <submittedName>
        <fullName evidence="10">Transcription factor IIIA-like</fullName>
    </submittedName>
</protein>
<dbReference type="RefSeq" id="XP_006820276.1">
    <property type="nucleotide sequence ID" value="XM_006820213.1"/>
</dbReference>
<feature type="region of interest" description="Disordered" evidence="7">
    <location>
        <begin position="188"/>
        <end position="211"/>
    </location>
</feature>
<dbReference type="Pfam" id="PF00096">
    <property type="entry name" value="zf-C2H2"/>
    <property type="match status" value="1"/>
</dbReference>
<keyword evidence="4" id="KW-0862">Zinc</keyword>
<evidence type="ECO:0000313" key="9">
    <source>
        <dbReference type="Proteomes" id="UP000694865"/>
    </source>
</evidence>
<evidence type="ECO:0000256" key="6">
    <source>
        <dbReference type="PROSITE-ProRule" id="PRU00042"/>
    </source>
</evidence>
<sequence length="317" mass="36339">MVLCYGPGKRDKPVSPTSIPSCPEEGCGKTFAWRENIKTHLKRSHKVENYKCEYEGCGKLFKKRQHLKTHQYEHTDVKPYKCEYPGCNARFIFPSVLKRHCKIHDGYPCTKEGCMQKFEKWSLLRKHVSQHEEVFKCEKCDKTFTKKVKLQSLLLHIRNYHEGQRPYACSHEGCTKTFQHKISMVKHQIVHDPTRPPKEKPKRKPRKSRKLSLAAKLSGYRPTVVKTSVFSAINGKEKTIPNIEGECVPMEGLDSGIPGGVKTECETCDDIHVQISQSNESGNNQVKTDNNDNALTTSTQMVQIQNCVLAEDNHRRI</sequence>
<evidence type="ECO:0000256" key="1">
    <source>
        <dbReference type="ARBA" id="ARBA00022723"/>
    </source>
</evidence>
<dbReference type="PROSITE" id="PS50157">
    <property type="entry name" value="ZINC_FINGER_C2H2_2"/>
    <property type="match status" value="5"/>
</dbReference>
<gene>
    <name evidence="10" type="primary">LOC102802283</name>
</gene>
<dbReference type="SMART" id="SM00355">
    <property type="entry name" value="ZnF_C2H2"/>
    <property type="match status" value="6"/>
</dbReference>
<evidence type="ECO:0000256" key="7">
    <source>
        <dbReference type="SAM" id="MobiDB-lite"/>
    </source>
</evidence>
<keyword evidence="9" id="KW-1185">Reference proteome</keyword>
<dbReference type="SUPFAM" id="SSF57667">
    <property type="entry name" value="beta-beta-alpha zinc fingers"/>
    <property type="match status" value="3"/>
</dbReference>
<evidence type="ECO:0000256" key="4">
    <source>
        <dbReference type="ARBA" id="ARBA00022833"/>
    </source>
</evidence>
<organism evidence="9 10">
    <name type="scientific">Saccoglossus kowalevskii</name>
    <name type="common">Acorn worm</name>
    <dbReference type="NCBI Taxonomy" id="10224"/>
    <lineage>
        <taxon>Eukaryota</taxon>
        <taxon>Metazoa</taxon>
        <taxon>Hemichordata</taxon>
        <taxon>Enteropneusta</taxon>
        <taxon>Harrimaniidae</taxon>
        <taxon>Saccoglossus</taxon>
    </lineage>
</organism>
<dbReference type="Gene3D" id="3.30.160.60">
    <property type="entry name" value="Classic Zinc Finger"/>
    <property type="match status" value="5"/>
</dbReference>
<evidence type="ECO:0000313" key="10">
    <source>
        <dbReference type="RefSeq" id="XP_006820276.1"/>
    </source>
</evidence>
<evidence type="ECO:0000259" key="8">
    <source>
        <dbReference type="PROSITE" id="PS50157"/>
    </source>
</evidence>
<feature type="domain" description="C2H2-type" evidence="8">
    <location>
        <begin position="50"/>
        <end position="79"/>
    </location>
</feature>
<dbReference type="Proteomes" id="UP000694865">
    <property type="component" value="Unplaced"/>
</dbReference>
<dbReference type="InterPro" id="IPR036236">
    <property type="entry name" value="Znf_C2H2_sf"/>
</dbReference>
<feature type="domain" description="C2H2-type" evidence="8">
    <location>
        <begin position="20"/>
        <end position="50"/>
    </location>
</feature>
<dbReference type="InterPro" id="IPR051061">
    <property type="entry name" value="Zinc_finger_trans_reg"/>
</dbReference>
<dbReference type="Pfam" id="PF22110">
    <property type="entry name" value="TFIIIA_zf-C2H2"/>
    <property type="match status" value="1"/>
</dbReference>
<evidence type="ECO:0000256" key="5">
    <source>
        <dbReference type="ARBA" id="ARBA00022884"/>
    </source>
</evidence>
<dbReference type="InterPro" id="IPR013087">
    <property type="entry name" value="Znf_C2H2_type"/>
</dbReference>
<feature type="compositionally biased region" description="Basic and acidic residues" evidence="7">
    <location>
        <begin position="189"/>
        <end position="199"/>
    </location>
</feature>
<dbReference type="GeneID" id="102802283"/>
<feature type="compositionally biased region" description="Basic residues" evidence="7">
    <location>
        <begin position="200"/>
        <end position="210"/>
    </location>
</feature>
<feature type="domain" description="C2H2-type" evidence="8">
    <location>
        <begin position="135"/>
        <end position="166"/>
    </location>
</feature>
<dbReference type="PANTHER" id="PTHR46179">
    <property type="entry name" value="ZINC FINGER PROTEIN"/>
    <property type="match status" value="1"/>
</dbReference>
<dbReference type="InterPro" id="IPR054599">
    <property type="entry name" value="TFIIIA_Zfn-C2H2"/>
</dbReference>
<keyword evidence="5" id="KW-0694">RNA-binding</keyword>
<feature type="domain" description="C2H2-type" evidence="8">
    <location>
        <begin position="167"/>
        <end position="196"/>
    </location>
</feature>
<keyword evidence="2" id="KW-0677">Repeat</keyword>
<evidence type="ECO:0000256" key="2">
    <source>
        <dbReference type="ARBA" id="ARBA00022737"/>
    </source>
</evidence>
<keyword evidence="3 6" id="KW-0863">Zinc-finger</keyword>
<dbReference type="PANTHER" id="PTHR46179:SF20">
    <property type="entry name" value="TRANSCRIPTION FACTOR 3A PROTEIN-RELATED"/>
    <property type="match status" value="1"/>
</dbReference>